<keyword evidence="2" id="KW-1185">Reference proteome</keyword>
<evidence type="ECO:0000313" key="2">
    <source>
        <dbReference type="Proteomes" id="UP000005695"/>
    </source>
</evidence>
<dbReference type="RefSeq" id="WP_005998387.1">
    <property type="nucleotide sequence ID" value="NZ_AAEW02000003.1"/>
</dbReference>
<evidence type="ECO:0000313" key="1">
    <source>
        <dbReference type="EMBL" id="EAT16891.1"/>
    </source>
</evidence>
<accession>Q1K2J0</accession>
<protein>
    <recommendedName>
        <fullName evidence="3">N-acetyltransferase domain-containing protein</fullName>
    </recommendedName>
</protein>
<comment type="caution">
    <text evidence="1">The sequence shown here is derived from an EMBL/GenBank/DDBJ whole genome shotgun (WGS) entry which is preliminary data.</text>
</comment>
<gene>
    <name evidence="1" type="ORF">Dace_2143</name>
</gene>
<reference evidence="1" key="1">
    <citation type="submission" date="2006-05" db="EMBL/GenBank/DDBJ databases">
        <title>Annotation of the draft genome assembly of Desulfuromonas acetoxidans DSM 684.</title>
        <authorList>
            <consortium name="US DOE Joint Genome Institute (JGI-ORNL)"/>
            <person name="Larimer F."/>
            <person name="Land M."/>
            <person name="Hauser L."/>
        </authorList>
    </citation>
    <scope>NUCLEOTIDE SEQUENCE [LARGE SCALE GENOMIC DNA]</scope>
    <source>
        <strain evidence="1">DSM 684</strain>
    </source>
</reference>
<dbReference type="Proteomes" id="UP000005695">
    <property type="component" value="Unassembled WGS sequence"/>
</dbReference>
<reference evidence="1" key="2">
    <citation type="submission" date="2006-05" db="EMBL/GenBank/DDBJ databases">
        <title>Sequencing of the draft genome and assembly of Desulfuromonas acetoxidans DSM 684.</title>
        <authorList>
            <consortium name="US DOE Joint Genome Institute (JGI-PGF)"/>
            <person name="Copeland A."/>
            <person name="Lucas S."/>
            <person name="Lapidus A."/>
            <person name="Barry K."/>
            <person name="Detter J.C."/>
            <person name="Glavina del Rio T."/>
            <person name="Hammon N."/>
            <person name="Israni S."/>
            <person name="Dalin E."/>
            <person name="Tice H."/>
            <person name="Bruce D."/>
            <person name="Pitluck S."/>
            <person name="Richardson P."/>
        </authorList>
    </citation>
    <scope>NUCLEOTIDE SEQUENCE [LARGE SCALE GENOMIC DNA]</scope>
    <source>
        <strain evidence="1">DSM 684</strain>
    </source>
</reference>
<dbReference type="EMBL" id="AAEW02000003">
    <property type="protein sequence ID" value="EAT16891.1"/>
    <property type="molecule type" value="Genomic_DNA"/>
</dbReference>
<sequence>MPYQIEFATAAEEDVLSSIFSASDMAVVGAIEDHVILKDHAAIYGGGLLYQLDINLFHLLTIVVQVDGRSCGLGKKLLQPMLENPWKYCRDAVGEPQQNYRVTTVSRGCSRGFYLKNGLIDCAFDQLREPFNRQCDVCPDVLQCGSAAMVYQGQ</sequence>
<proteinExistence type="predicted"/>
<dbReference type="AlphaFoldDB" id="Q1K2J0"/>
<name>Q1K2J0_DESA6</name>
<dbReference type="OrthoDB" id="3174309at2"/>
<organism evidence="1 2">
    <name type="scientific">Desulfuromonas acetoxidans (strain DSM 684 / 11070)</name>
    <dbReference type="NCBI Taxonomy" id="281689"/>
    <lineage>
        <taxon>Bacteria</taxon>
        <taxon>Pseudomonadati</taxon>
        <taxon>Thermodesulfobacteriota</taxon>
        <taxon>Desulfuromonadia</taxon>
        <taxon>Desulfuromonadales</taxon>
        <taxon>Desulfuromonadaceae</taxon>
        <taxon>Desulfuromonas</taxon>
    </lineage>
</organism>
<evidence type="ECO:0008006" key="3">
    <source>
        <dbReference type="Google" id="ProtNLM"/>
    </source>
</evidence>